<dbReference type="OrthoDB" id="9792935at2"/>
<dbReference type="InterPro" id="IPR000683">
    <property type="entry name" value="Gfo/Idh/MocA-like_OxRdtase_N"/>
</dbReference>
<evidence type="ECO:0000256" key="2">
    <source>
        <dbReference type="ARBA" id="ARBA00023002"/>
    </source>
</evidence>
<feature type="domain" description="Gfo/Idh/MocA-like oxidoreductase N-terminal" evidence="3">
    <location>
        <begin position="3"/>
        <end position="117"/>
    </location>
</feature>
<evidence type="ECO:0000259" key="3">
    <source>
        <dbReference type="Pfam" id="PF01408"/>
    </source>
</evidence>
<dbReference type="InterPro" id="IPR051317">
    <property type="entry name" value="Gfo/Idh/MocA_oxidoreduct"/>
</dbReference>
<dbReference type="SUPFAM" id="SSF51735">
    <property type="entry name" value="NAD(P)-binding Rossmann-fold domains"/>
    <property type="match status" value="1"/>
</dbReference>
<dbReference type="InterPro" id="IPR036291">
    <property type="entry name" value="NAD(P)-bd_dom_sf"/>
</dbReference>
<evidence type="ECO:0000256" key="1">
    <source>
        <dbReference type="ARBA" id="ARBA00010928"/>
    </source>
</evidence>
<comment type="caution">
    <text evidence="5">The sequence shown here is derived from an EMBL/GenBank/DDBJ whole genome shotgun (WGS) entry which is preliminary data.</text>
</comment>
<evidence type="ECO:0000259" key="4">
    <source>
        <dbReference type="Pfam" id="PF02894"/>
    </source>
</evidence>
<dbReference type="RefSeq" id="WP_140850838.1">
    <property type="nucleotide sequence ID" value="NZ_RCZC01000003.1"/>
</dbReference>
<dbReference type="GO" id="GO:0016491">
    <property type="term" value="F:oxidoreductase activity"/>
    <property type="evidence" value="ECO:0007669"/>
    <property type="project" value="UniProtKB-KW"/>
</dbReference>
<keyword evidence="2" id="KW-0560">Oxidoreductase</keyword>
<evidence type="ECO:0000313" key="6">
    <source>
        <dbReference type="Proteomes" id="UP000319931"/>
    </source>
</evidence>
<reference evidence="5 6" key="1">
    <citation type="journal article" date="2019" name="Environ. Microbiol.">
        <title>Species interactions and distinct microbial communities in high Arctic permafrost affected cryosols are associated with the CH4 and CO2 gas fluxes.</title>
        <authorList>
            <person name="Altshuler I."/>
            <person name="Hamel J."/>
            <person name="Turney S."/>
            <person name="Magnuson E."/>
            <person name="Levesque R."/>
            <person name="Greer C."/>
            <person name="Whyte L.G."/>
        </authorList>
    </citation>
    <scope>NUCLEOTIDE SEQUENCE [LARGE SCALE GENOMIC DNA]</scope>
    <source>
        <strain evidence="5 6">E6.1</strain>
    </source>
</reference>
<dbReference type="Gene3D" id="3.30.360.10">
    <property type="entry name" value="Dihydrodipicolinate Reductase, domain 2"/>
    <property type="match status" value="1"/>
</dbReference>
<dbReference type="NCBIfam" id="NF008607">
    <property type="entry name" value="PRK11579.1"/>
    <property type="match status" value="1"/>
</dbReference>
<dbReference type="EMBL" id="RCZC01000003">
    <property type="protein sequence ID" value="TPG52913.1"/>
    <property type="molecule type" value="Genomic_DNA"/>
</dbReference>
<accession>A0A502FV98</accession>
<protein>
    <submittedName>
        <fullName evidence="5">Oxidoreductase</fullName>
    </submittedName>
</protein>
<dbReference type="AlphaFoldDB" id="A0A502FV98"/>
<dbReference type="Proteomes" id="UP000319931">
    <property type="component" value="Unassembled WGS sequence"/>
</dbReference>
<feature type="domain" description="Gfo/Idh/MocA-like oxidoreductase C-terminal" evidence="4">
    <location>
        <begin position="131"/>
        <end position="339"/>
    </location>
</feature>
<dbReference type="PANTHER" id="PTHR43708">
    <property type="entry name" value="CONSERVED EXPRESSED OXIDOREDUCTASE (EUROFUNG)"/>
    <property type="match status" value="1"/>
</dbReference>
<dbReference type="Gene3D" id="3.40.50.720">
    <property type="entry name" value="NAD(P)-binding Rossmann-like Domain"/>
    <property type="match status" value="1"/>
</dbReference>
<organism evidence="5 6">
    <name type="scientific">Sphingomonas glacialis</name>
    <dbReference type="NCBI Taxonomy" id="658225"/>
    <lineage>
        <taxon>Bacteria</taxon>
        <taxon>Pseudomonadati</taxon>
        <taxon>Pseudomonadota</taxon>
        <taxon>Alphaproteobacteria</taxon>
        <taxon>Sphingomonadales</taxon>
        <taxon>Sphingomonadaceae</taxon>
        <taxon>Sphingomonas</taxon>
    </lineage>
</organism>
<dbReference type="GO" id="GO:0000166">
    <property type="term" value="F:nucleotide binding"/>
    <property type="evidence" value="ECO:0007669"/>
    <property type="project" value="InterPro"/>
</dbReference>
<dbReference type="InterPro" id="IPR004104">
    <property type="entry name" value="Gfo/Idh/MocA-like_OxRdtase_C"/>
</dbReference>
<name>A0A502FV98_9SPHN</name>
<keyword evidence="6" id="KW-1185">Reference proteome</keyword>
<comment type="similarity">
    <text evidence="1">Belongs to the Gfo/Idh/MocA family.</text>
</comment>
<dbReference type="PANTHER" id="PTHR43708:SF5">
    <property type="entry name" value="CONSERVED EXPRESSED OXIDOREDUCTASE (EUROFUNG)-RELATED"/>
    <property type="match status" value="1"/>
</dbReference>
<dbReference type="SUPFAM" id="SSF55347">
    <property type="entry name" value="Glyceraldehyde-3-phosphate dehydrogenase-like, C-terminal domain"/>
    <property type="match status" value="1"/>
</dbReference>
<dbReference type="Pfam" id="PF02894">
    <property type="entry name" value="GFO_IDH_MocA_C"/>
    <property type="match status" value="1"/>
</dbReference>
<dbReference type="Pfam" id="PF01408">
    <property type="entry name" value="GFO_IDH_MocA"/>
    <property type="match status" value="1"/>
</dbReference>
<gene>
    <name evidence="5" type="ORF">EAH76_13765</name>
</gene>
<evidence type="ECO:0000313" key="5">
    <source>
        <dbReference type="EMBL" id="TPG52913.1"/>
    </source>
</evidence>
<sequence>MIDVGLIGYGLAGASFHAPLIGAVPGLRLASVVTSRADAVARDWPEAKAVADAGALFGDPEIGLVVIATPDHLHAPLAKAALEAGKPVVIDKPFVTDPADGAALIALAEAKGLMLSAFHNRRWDADFLTARALVDAGTLGEIALAELRWDRFRPAIKPGWRETAGAGLLNDLGPHLLDQALQLFGMPEALTADLATQRAAATTEDYFELTLHYGTRRVIVSAATLLAAPRPRFALHGTGGSFVKYGIDPQEAVLRAGLPPTTPGFGEDAPEAYGTLTDADGVARAVPSERGDWRGYYEGVVAAITTGAAAPVPAGEALTVMRLIALARESAAGGRRVAV</sequence>
<proteinExistence type="inferred from homology"/>